<protein>
    <submittedName>
        <fullName evidence="1">Uncharacterized protein</fullName>
    </submittedName>
</protein>
<evidence type="ECO:0000313" key="1">
    <source>
        <dbReference type="EMBL" id="GGZ41454.1"/>
    </source>
</evidence>
<reference evidence="1" key="2">
    <citation type="submission" date="2020-09" db="EMBL/GenBank/DDBJ databases">
        <authorList>
            <person name="Sun Q."/>
            <person name="Ohkuma M."/>
        </authorList>
    </citation>
    <scope>NUCLEOTIDE SEQUENCE</scope>
    <source>
        <strain evidence="1">JCM 4815</strain>
    </source>
</reference>
<gene>
    <name evidence="1" type="ORF">GCM10010365_72700</name>
</gene>
<dbReference type="Proteomes" id="UP000622166">
    <property type="component" value="Unassembled WGS sequence"/>
</dbReference>
<reference evidence="1" key="1">
    <citation type="journal article" date="2014" name="Int. J. Syst. Evol. Microbiol.">
        <title>Complete genome sequence of Corynebacterium casei LMG S-19264T (=DSM 44701T), isolated from a smear-ripened cheese.</title>
        <authorList>
            <consortium name="US DOE Joint Genome Institute (JGI-PGF)"/>
            <person name="Walter F."/>
            <person name="Albersmeier A."/>
            <person name="Kalinowski J."/>
            <person name="Ruckert C."/>
        </authorList>
    </citation>
    <scope>NUCLEOTIDE SEQUENCE</scope>
    <source>
        <strain evidence="1">JCM 4815</strain>
    </source>
</reference>
<comment type="caution">
    <text evidence="1">The sequence shown here is derived from an EMBL/GenBank/DDBJ whole genome shotgun (WGS) entry which is preliminary data.</text>
</comment>
<accession>A0A918UXG0</accession>
<dbReference type="AlphaFoldDB" id="A0A918UXG0"/>
<organism evidence="1 2">
    <name type="scientific">Streptomyces poonensis</name>
    <dbReference type="NCBI Taxonomy" id="68255"/>
    <lineage>
        <taxon>Bacteria</taxon>
        <taxon>Bacillati</taxon>
        <taxon>Actinomycetota</taxon>
        <taxon>Actinomycetes</taxon>
        <taxon>Kitasatosporales</taxon>
        <taxon>Streptomycetaceae</taxon>
        <taxon>Streptomyces</taxon>
    </lineage>
</organism>
<dbReference type="EMBL" id="BMVW01000026">
    <property type="protein sequence ID" value="GGZ41454.1"/>
    <property type="molecule type" value="Genomic_DNA"/>
</dbReference>
<keyword evidence="2" id="KW-1185">Reference proteome</keyword>
<name>A0A918UXG0_9ACTN</name>
<proteinExistence type="predicted"/>
<evidence type="ECO:0000313" key="2">
    <source>
        <dbReference type="Proteomes" id="UP000622166"/>
    </source>
</evidence>
<sequence>MDSSHRGRAGGASQRPSYDCYDASITYFADAAKLAGAELTYLPRFSMLVPRMLNSDGEEVSPMEFYALWGKACGRGVGGQRCR</sequence>